<feature type="domain" description="Heterokaryon incompatibility" evidence="1">
    <location>
        <begin position="36"/>
        <end position="170"/>
    </location>
</feature>
<reference evidence="2 3" key="1">
    <citation type="submission" date="2015-10" db="EMBL/GenBank/DDBJ databases">
        <title>Full genome of DAOMC 229536 Phialocephala scopiformis, a fungal endophyte of spruce producing the potent anti-insectan compound rugulosin.</title>
        <authorList>
            <consortium name="DOE Joint Genome Institute"/>
            <person name="Walker A.K."/>
            <person name="Frasz S.L."/>
            <person name="Seifert K.A."/>
            <person name="Miller J.D."/>
            <person name="Mondo S.J."/>
            <person name="Labutti K."/>
            <person name="Lipzen A."/>
            <person name="Dockter R."/>
            <person name="Kennedy M."/>
            <person name="Grigoriev I.V."/>
            <person name="Spatafora J.W."/>
        </authorList>
    </citation>
    <scope>NUCLEOTIDE SEQUENCE [LARGE SCALE GENOMIC DNA]</scope>
    <source>
        <strain evidence="2 3">CBS 120377</strain>
    </source>
</reference>
<evidence type="ECO:0000313" key="2">
    <source>
        <dbReference type="EMBL" id="KUJ13497.1"/>
    </source>
</evidence>
<dbReference type="InterPro" id="IPR052895">
    <property type="entry name" value="HetReg/Transcr_Mod"/>
</dbReference>
<sequence>MIRLLRLLPHESRNAAIQCQLFNYTLQDSGRRTHPYEALSYVWGDLVNLESISIGGYELPVTQNLYKALSHLRHRSIDRILWVDAVCINQYDTMEKERQIRFMAKIYAQASCVVVWLGECADNSDQALEEIRVAAGGKKSSNQSNLTMIHKAVSSLLQRPWFRRIWVLQEVAAARHVLITCGSAETDGYAFCSGVSLLDFYNNDLDLQSLVRSVIYLIREAIFRPGYATSESGELVDMYHTREATKLHDKVFALLGMSSDDLSKASLSSRYEDPWGKLFQNLTKFLLCDKISTETFGDKQITLIRSKGCILGRVSLVQSDITQGGSQGVEIIFNSISRQMGYKEGSSAHWTLHSLANSIRKGDFVCLLQGASKPTIVRLHDDHFDIIMIAATPPEGMLKLSQSMKPLFRNFLLIWDWEKASREGLKTSWGKLPEHGRLQ</sequence>
<dbReference type="OrthoDB" id="194358at2759"/>
<dbReference type="Proteomes" id="UP000070700">
    <property type="component" value="Unassembled WGS sequence"/>
</dbReference>
<dbReference type="PANTHER" id="PTHR24148:SF78">
    <property type="entry name" value="HETEROKARYON INCOMPATIBILITY DOMAIN-CONTAINING PROTEIN"/>
    <property type="match status" value="1"/>
</dbReference>
<dbReference type="KEGG" id="psco:LY89DRAFT_699303"/>
<evidence type="ECO:0000313" key="3">
    <source>
        <dbReference type="Proteomes" id="UP000070700"/>
    </source>
</evidence>
<dbReference type="EMBL" id="KQ947422">
    <property type="protein sequence ID" value="KUJ13497.1"/>
    <property type="molecule type" value="Genomic_DNA"/>
</dbReference>
<gene>
    <name evidence="2" type="ORF">LY89DRAFT_699303</name>
</gene>
<dbReference type="RefSeq" id="XP_018067852.1">
    <property type="nucleotide sequence ID" value="XM_018217047.1"/>
</dbReference>
<proteinExistence type="predicted"/>
<keyword evidence="3" id="KW-1185">Reference proteome</keyword>
<protein>
    <submittedName>
        <fullName evidence="2">HET-domain-containing protein</fullName>
    </submittedName>
</protein>
<dbReference type="Pfam" id="PF06985">
    <property type="entry name" value="HET"/>
    <property type="match status" value="1"/>
</dbReference>
<dbReference type="PANTHER" id="PTHR24148">
    <property type="entry name" value="ANKYRIN REPEAT DOMAIN-CONTAINING PROTEIN 39 HOMOLOG-RELATED"/>
    <property type="match status" value="1"/>
</dbReference>
<accession>A0A194X0V8</accession>
<dbReference type="AlphaFoldDB" id="A0A194X0V8"/>
<organism evidence="2 3">
    <name type="scientific">Mollisia scopiformis</name>
    <name type="common">Conifer needle endophyte fungus</name>
    <name type="synonym">Phialocephala scopiformis</name>
    <dbReference type="NCBI Taxonomy" id="149040"/>
    <lineage>
        <taxon>Eukaryota</taxon>
        <taxon>Fungi</taxon>
        <taxon>Dikarya</taxon>
        <taxon>Ascomycota</taxon>
        <taxon>Pezizomycotina</taxon>
        <taxon>Leotiomycetes</taxon>
        <taxon>Helotiales</taxon>
        <taxon>Mollisiaceae</taxon>
        <taxon>Mollisia</taxon>
    </lineage>
</organism>
<dbReference type="InterPro" id="IPR010730">
    <property type="entry name" value="HET"/>
</dbReference>
<dbReference type="InParanoid" id="A0A194X0V8"/>
<name>A0A194X0V8_MOLSC</name>
<dbReference type="GeneID" id="28826773"/>
<evidence type="ECO:0000259" key="1">
    <source>
        <dbReference type="Pfam" id="PF06985"/>
    </source>
</evidence>